<dbReference type="GeneID" id="35382162"/>
<dbReference type="InterPro" id="IPR036047">
    <property type="entry name" value="F-box-like_dom_sf"/>
</dbReference>
<organism evidence="2">
    <name type="scientific">Orpheovirus IHUMI-LCC2</name>
    <dbReference type="NCBI Taxonomy" id="2023057"/>
    <lineage>
        <taxon>Viruses</taxon>
        <taxon>Varidnaviria</taxon>
        <taxon>Bamfordvirae</taxon>
        <taxon>Nucleocytoviricota</taxon>
        <taxon>Megaviricetes</taxon>
        <taxon>Pimascovirales</taxon>
        <taxon>Ocovirineae</taxon>
        <taxon>Orpheoviridae</taxon>
        <taxon>Alphaorpheovirus</taxon>
        <taxon>Alphaorpheovirus massiliense</taxon>
    </lineage>
</organism>
<dbReference type="Proteomes" id="UP000236316">
    <property type="component" value="Segment"/>
</dbReference>
<gene>
    <name evidence="2" type="ORF">ORPV_39</name>
</gene>
<reference evidence="2" key="1">
    <citation type="submission" date="2017-08" db="EMBL/GenBank/DDBJ databases">
        <authorList>
            <consortium name="Urmite Genomes"/>
        </authorList>
    </citation>
    <scope>NUCLEOTIDE SEQUENCE [LARGE SCALE GENOMIC DNA]</scope>
    <source>
        <strain evidence="2">IHUMI-LCC2</strain>
    </source>
</reference>
<sequence>MTLSSRQFDKLLLEDRIKEWYESPDLHDYVSSPNNIMFTVTYIDDDNTTRTELMEANEDDEAYQLFMISNRDKFDDDGNYIHPQNNNPIYDEDDYDDILYHDEEEEEEEDDYIDENYQDSMLTRRGEYRFLEDAPIEILFNIAKDIPVSKLNALCMNNRRLNNILCNNNNFWKDKYLNDYYYRNDNIKDILDWKSLYKSIYRNIFVQGSFLNKKYDRYTSIGVSNVKNVWIGSHTIIYRDIDNYLYKIDQGGKERIFNTKFKEVSVGYDHIVAISYLGDVLGMGTYASAGLFFGSEFGGESKKDAQYSRSHYHRHFVKNTKIIPLKVSCGMDYTAMISNTNNILIYGFGFKVDKNLRVKNISAGPEDLLAIDMGDNLHIFTRNGGRNGMAASKVKSAYAGSGVHIFIDYHDNCWAVNSKEWKSNALYIPYMMTNIKMKGAGNCDVNMSGYGKHGSCIILLDMDNNLWTTKLQNGNIILSDKIQDVKAYQLNDGYSWSSWIKSIIHL</sequence>
<keyword evidence="3" id="KW-1185">Reference proteome</keyword>
<dbReference type="SUPFAM" id="SSF81383">
    <property type="entry name" value="F-box domain"/>
    <property type="match status" value="1"/>
</dbReference>
<evidence type="ECO:0000313" key="2">
    <source>
        <dbReference type="EMBL" id="SNW61943.1"/>
    </source>
</evidence>
<dbReference type="KEGG" id="vg:35382162"/>
<dbReference type="EMBL" id="LT906555">
    <property type="protein sequence ID" value="SNW61943.1"/>
    <property type="molecule type" value="Genomic_DNA"/>
</dbReference>
<dbReference type="RefSeq" id="YP_009448245.1">
    <property type="nucleotide sequence ID" value="NC_036594.1"/>
</dbReference>
<dbReference type="SUPFAM" id="SSF50985">
    <property type="entry name" value="RCC1/BLIP-II"/>
    <property type="match status" value="1"/>
</dbReference>
<proteinExistence type="predicted"/>
<name>A0A2I2L342_9VIRU</name>
<dbReference type="InterPro" id="IPR009091">
    <property type="entry name" value="RCC1/BLIP-II"/>
</dbReference>
<dbReference type="PROSITE" id="PS50181">
    <property type="entry name" value="FBOX"/>
    <property type="match status" value="1"/>
</dbReference>
<feature type="domain" description="F-box" evidence="1">
    <location>
        <begin position="128"/>
        <end position="175"/>
    </location>
</feature>
<dbReference type="Gene3D" id="2.130.10.30">
    <property type="entry name" value="Regulator of chromosome condensation 1/beta-lactamase-inhibitor protein II"/>
    <property type="match status" value="1"/>
</dbReference>
<accession>A0A2I2L342</accession>
<evidence type="ECO:0000259" key="1">
    <source>
        <dbReference type="PROSITE" id="PS50181"/>
    </source>
</evidence>
<dbReference type="InterPro" id="IPR001810">
    <property type="entry name" value="F-box_dom"/>
</dbReference>
<protein>
    <submittedName>
        <fullName evidence="2">RCC1/BLIP-II protein</fullName>
    </submittedName>
</protein>
<evidence type="ECO:0000313" key="3">
    <source>
        <dbReference type="Proteomes" id="UP000236316"/>
    </source>
</evidence>